<dbReference type="KEGG" id="ang:An12g02130"/>
<feature type="transmembrane region" description="Helical" evidence="1">
    <location>
        <begin position="49"/>
        <end position="68"/>
    </location>
</feature>
<dbReference type="RefSeq" id="XP_059605545.1">
    <property type="nucleotide sequence ID" value="XM_059750728.1"/>
</dbReference>
<evidence type="ECO:0000256" key="1">
    <source>
        <dbReference type="SAM" id="Phobius"/>
    </source>
</evidence>
<name>A0AAJ8BX58_ASPNG</name>
<dbReference type="GeneID" id="84592491"/>
<dbReference type="VEuPathDB" id="FungiDB:An12g02130"/>
<keyword evidence="1" id="KW-0472">Membrane</keyword>
<evidence type="ECO:0000313" key="2">
    <source>
        <dbReference type="RefSeq" id="XP_059605545.1"/>
    </source>
</evidence>
<organism evidence="2">
    <name type="scientific">Aspergillus niger</name>
    <dbReference type="NCBI Taxonomy" id="5061"/>
    <lineage>
        <taxon>Eukaryota</taxon>
        <taxon>Fungi</taxon>
        <taxon>Dikarya</taxon>
        <taxon>Ascomycota</taxon>
        <taxon>Pezizomycotina</taxon>
        <taxon>Eurotiomycetes</taxon>
        <taxon>Eurotiomycetidae</taxon>
        <taxon>Eurotiales</taxon>
        <taxon>Aspergillaceae</taxon>
        <taxon>Aspergillus</taxon>
        <taxon>Aspergillus subgen. Circumdati</taxon>
    </lineage>
</organism>
<reference evidence="2" key="1">
    <citation type="submission" date="2025-02" db="EMBL/GenBank/DDBJ databases">
        <authorList>
            <consortium name="NCBI Genome Project"/>
        </authorList>
    </citation>
    <scope>NUCLEOTIDE SEQUENCE</scope>
</reference>
<gene>
    <name evidence="2" type="ORF">An12g02130</name>
</gene>
<keyword evidence="1" id="KW-0812">Transmembrane</keyword>
<reference evidence="2" key="2">
    <citation type="submission" date="2025-08" db="UniProtKB">
        <authorList>
            <consortium name="RefSeq"/>
        </authorList>
    </citation>
    <scope>IDENTIFICATION</scope>
</reference>
<protein>
    <submittedName>
        <fullName evidence="2">Uncharacterized protein</fullName>
    </submittedName>
</protein>
<accession>A0AAJ8BX58</accession>
<proteinExistence type="predicted"/>
<dbReference type="AlphaFoldDB" id="A0AAJ8BX58"/>
<sequence length="188" mass="20540">MSSQTPISQYLFALQSLPLLGSGLYTLLSPASAAQSPYLPLRGVSIGTIQAMSLSSLTLGTFYALVAYQNNTQMMVATIPTRFLAAVVFYRTGEEAWKQVAPFEAVMGVVTAVGVWLWGRESLSLIYLSRTLAEDVCNPRKSRVVPTGISHPPTALYRRVNNHPSHTPSYPYGDIISPRSFLLSKIAK</sequence>
<keyword evidence="1" id="KW-1133">Transmembrane helix</keyword>